<feature type="transmembrane region" description="Helical" evidence="1">
    <location>
        <begin position="285"/>
        <end position="303"/>
    </location>
</feature>
<dbReference type="RefSeq" id="WP_076535210.1">
    <property type="nucleotide sequence ID" value="NZ_FOAC01000002.1"/>
</dbReference>
<sequence>MPNALAYLMLAIWPLVCVMLVRRLPAERAIIWCILGGYLVLPPATGFDLPLVPEMNKVSIPNICAFVLAVFYLRHRITIWSEDWAMRVLVLLFVLGVVPTVLTNGDAILFTLLGETAPIVFSAASLPGLGLRDLLSVIVGQVIVLLPFFLGRSLLSSETGLRELLIALVIGALAYSIPALVEIRLSPQINTWVYGFFQHDFEQMMRQGGFRPIVFLPHALWLAFFIMTAAMAAIALSRSAPRRMMLRYLGAALYLLVVLVLCKSIASLLYALMLAPVLLFGTARLQVRLAFVFALIAMIYPMLRNNGYVPTEAILAKAETYSTERAQSLGYRFDNEELLLDRADAKPLFGWGGWGRNLVRDPQSGEILTIPDGEWIIVFGTFGWVGYIAQMGLIGGPLILLWWRMGQLGAPGAGRNLGKRGREIPALVAPIAVLLSITMIDMLLNAILTPYTWLMAGAILGACEAHLRAPLPAKSRTAPRRRVVIGDTGAARRP</sequence>
<evidence type="ECO:0000313" key="3">
    <source>
        <dbReference type="Proteomes" id="UP000186019"/>
    </source>
</evidence>
<dbReference type="EMBL" id="FTNV01000003">
    <property type="protein sequence ID" value="SIS24702.1"/>
    <property type="molecule type" value="Genomic_DNA"/>
</dbReference>
<keyword evidence="1" id="KW-0472">Membrane</keyword>
<feature type="transmembrane region" description="Helical" evidence="1">
    <location>
        <begin position="424"/>
        <end position="447"/>
    </location>
</feature>
<protein>
    <recommendedName>
        <fullName evidence="4">O-Antigen ligase</fullName>
    </recommendedName>
</protein>
<gene>
    <name evidence="2" type="ORF">SAMN05421666_3157</name>
</gene>
<feature type="transmembrane region" description="Helical" evidence="1">
    <location>
        <begin position="134"/>
        <end position="152"/>
    </location>
</feature>
<keyword evidence="1" id="KW-0812">Transmembrane</keyword>
<feature type="transmembrane region" description="Helical" evidence="1">
    <location>
        <begin position="59"/>
        <end position="77"/>
    </location>
</feature>
<evidence type="ECO:0008006" key="4">
    <source>
        <dbReference type="Google" id="ProtNLM"/>
    </source>
</evidence>
<evidence type="ECO:0000313" key="2">
    <source>
        <dbReference type="EMBL" id="SIS24702.1"/>
    </source>
</evidence>
<dbReference type="STRING" id="573024.SAMN05216208_2159"/>
<keyword evidence="3" id="KW-1185">Reference proteome</keyword>
<feature type="transmembrane region" description="Helical" evidence="1">
    <location>
        <begin position="84"/>
        <end position="102"/>
    </location>
</feature>
<feature type="transmembrane region" description="Helical" evidence="1">
    <location>
        <begin position="164"/>
        <end position="181"/>
    </location>
</feature>
<feature type="transmembrane region" description="Helical" evidence="1">
    <location>
        <begin position="375"/>
        <end position="403"/>
    </location>
</feature>
<dbReference type="OrthoDB" id="7595044at2"/>
<keyword evidence="1" id="KW-1133">Transmembrane helix</keyword>
<evidence type="ECO:0000256" key="1">
    <source>
        <dbReference type="SAM" id="Phobius"/>
    </source>
</evidence>
<dbReference type="Proteomes" id="UP000186019">
    <property type="component" value="Unassembled WGS sequence"/>
</dbReference>
<proteinExistence type="predicted"/>
<feature type="transmembrane region" description="Helical" evidence="1">
    <location>
        <begin position="6"/>
        <end position="22"/>
    </location>
</feature>
<feature type="transmembrane region" description="Helical" evidence="1">
    <location>
        <begin position="29"/>
        <end position="47"/>
    </location>
</feature>
<feature type="transmembrane region" description="Helical" evidence="1">
    <location>
        <begin position="248"/>
        <end position="273"/>
    </location>
</feature>
<accession>A0A1N7HIR6</accession>
<organism evidence="2 3">
    <name type="scientific">Roseovarius nanhaiticus</name>
    <dbReference type="NCBI Taxonomy" id="573024"/>
    <lineage>
        <taxon>Bacteria</taxon>
        <taxon>Pseudomonadati</taxon>
        <taxon>Pseudomonadota</taxon>
        <taxon>Alphaproteobacteria</taxon>
        <taxon>Rhodobacterales</taxon>
        <taxon>Roseobacteraceae</taxon>
        <taxon>Roseovarius</taxon>
    </lineage>
</organism>
<name>A0A1N7HIR6_9RHOB</name>
<reference evidence="2 3" key="1">
    <citation type="submission" date="2017-01" db="EMBL/GenBank/DDBJ databases">
        <authorList>
            <person name="Mah S.A."/>
            <person name="Swanson W.J."/>
            <person name="Moy G.W."/>
            <person name="Vacquier V.D."/>
        </authorList>
    </citation>
    <scope>NUCLEOTIDE SEQUENCE [LARGE SCALE GENOMIC DNA]</scope>
    <source>
        <strain evidence="2 3">DSM 29590</strain>
    </source>
</reference>
<dbReference type="AlphaFoldDB" id="A0A1N7HIR6"/>
<feature type="transmembrane region" description="Helical" evidence="1">
    <location>
        <begin position="213"/>
        <end position="236"/>
    </location>
</feature>